<keyword evidence="2" id="KW-0489">Methyltransferase</keyword>
<evidence type="ECO:0000313" key="8">
    <source>
        <dbReference type="Proteomes" id="UP000294737"/>
    </source>
</evidence>
<dbReference type="InterPro" id="IPR003333">
    <property type="entry name" value="CMAS"/>
</dbReference>
<dbReference type="InterPro" id="IPR050723">
    <property type="entry name" value="CFA/CMAS"/>
</dbReference>
<dbReference type="Gene3D" id="3.40.50.150">
    <property type="entry name" value="Vaccinia Virus protein VP39"/>
    <property type="match status" value="1"/>
</dbReference>
<comment type="similarity">
    <text evidence="1">Belongs to the CFA/CMAS family.</text>
</comment>
<evidence type="ECO:0000256" key="6">
    <source>
        <dbReference type="PIRSR" id="PIRSR003085-1"/>
    </source>
</evidence>
<dbReference type="Pfam" id="PF02353">
    <property type="entry name" value="CMAS"/>
    <property type="match status" value="1"/>
</dbReference>
<dbReference type="EMBL" id="SNWF01000005">
    <property type="protein sequence ID" value="TDN89528.1"/>
    <property type="molecule type" value="Genomic_DNA"/>
</dbReference>
<sequence length="420" mass="47879">MTTNSLEQQSFVYDATTDMQISLHVDSLSTSDLPSQVKFILQLLERMEHGALRMEFPDGHLAHFGNGNSPVTLTLENWEICNASLKSGDIGFAETFIDGNWSTDNLPGLIEIFIRNRRQIEAVIYGTWWGRLLYRVRHLFNRNSRNGSRKNIHAHYDIGNAFYQLWLDPSMTYSSAIFANADADNLQQAQDAKYQRILEQLNLSQEARVLEIGCGWGGFAELATTSGAHVTGLTLSTEQLEFANQRLAKAGLNDRAELLLQDYRDADGQFDAIASIEMFEAVGEAYWPSYFACIARNLKPQGRACIQTIVIDDALFERYRKGTDFIQQYIFPGGMLPSPSAFKRQAEQHGLRVVDEFKFGIDYARTLEHWRAAFKARLSQVREQGFDDRFLRTWEFYLAYCEAGFRAGSIDVMQFTLEKN</sequence>
<dbReference type="PANTHER" id="PTHR43667:SF2">
    <property type="entry name" value="FATTY ACID C-METHYL TRANSFERASE"/>
    <property type="match status" value="1"/>
</dbReference>
<evidence type="ECO:0000313" key="7">
    <source>
        <dbReference type="EMBL" id="TDN89528.1"/>
    </source>
</evidence>
<comment type="caution">
    <text evidence="7">The sequence shown here is derived from an EMBL/GenBank/DDBJ whole genome shotgun (WGS) entry which is preliminary data.</text>
</comment>
<dbReference type="SUPFAM" id="SSF53335">
    <property type="entry name" value="S-adenosyl-L-methionine-dependent methyltransferases"/>
    <property type="match status" value="1"/>
</dbReference>
<accession>A0A4V6PRG4</accession>
<protein>
    <submittedName>
        <fullName evidence="7">Cyclopropane-fatty-acyl-phospholipid synthase</fullName>
    </submittedName>
</protein>
<dbReference type="PANTHER" id="PTHR43667">
    <property type="entry name" value="CYCLOPROPANE-FATTY-ACYL-PHOSPHOLIPID SYNTHASE"/>
    <property type="match status" value="1"/>
</dbReference>
<evidence type="ECO:0000256" key="4">
    <source>
        <dbReference type="ARBA" id="ARBA00022691"/>
    </source>
</evidence>
<dbReference type="GO" id="GO:0008168">
    <property type="term" value="F:methyltransferase activity"/>
    <property type="evidence" value="ECO:0007669"/>
    <property type="project" value="UniProtKB-KW"/>
</dbReference>
<keyword evidence="3" id="KW-0808">Transferase</keyword>
<dbReference type="OrthoDB" id="9782855at2"/>
<dbReference type="CDD" id="cd02440">
    <property type="entry name" value="AdoMet_MTases"/>
    <property type="match status" value="1"/>
</dbReference>
<keyword evidence="5" id="KW-0443">Lipid metabolism</keyword>
<keyword evidence="4" id="KW-0949">S-adenosyl-L-methionine</keyword>
<proteinExistence type="inferred from homology"/>
<evidence type="ECO:0000256" key="5">
    <source>
        <dbReference type="ARBA" id="ARBA00023098"/>
    </source>
</evidence>
<gene>
    <name evidence="7" type="ORF">EV677_1585</name>
</gene>
<evidence type="ECO:0000256" key="2">
    <source>
        <dbReference type="ARBA" id="ARBA00022603"/>
    </source>
</evidence>
<dbReference type="Proteomes" id="UP000294737">
    <property type="component" value="Unassembled WGS sequence"/>
</dbReference>
<dbReference type="InterPro" id="IPR029063">
    <property type="entry name" value="SAM-dependent_MTases_sf"/>
</dbReference>
<feature type="active site" evidence="6">
    <location>
        <position position="401"/>
    </location>
</feature>
<organism evidence="7 8">
    <name type="scientific">Herminiimonas fonticola</name>
    <dbReference type="NCBI Taxonomy" id="303380"/>
    <lineage>
        <taxon>Bacteria</taxon>
        <taxon>Pseudomonadati</taxon>
        <taxon>Pseudomonadota</taxon>
        <taxon>Betaproteobacteria</taxon>
        <taxon>Burkholderiales</taxon>
        <taxon>Oxalobacteraceae</taxon>
        <taxon>Herminiimonas</taxon>
    </lineage>
</organism>
<keyword evidence="8" id="KW-1185">Reference proteome</keyword>
<evidence type="ECO:0000256" key="3">
    <source>
        <dbReference type="ARBA" id="ARBA00022679"/>
    </source>
</evidence>
<dbReference type="AlphaFoldDB" id="A0A4V6PRG4"/>
<evidence type="ECO:0000256" key="1">
    <source>
        <dbReference type="ARBA" id="ARBA00010815"/>
    </source>
</evidence>
<dbReference type="PIRSF" id="PIRSF003085">
    <property type="entry name" value="CMAS"/>
    <property type="match status" value="1"/>
</dbReference>
<name>A0A4V6PRG4_9BURK</name>
<dbReference type="GO" id="GO:0008610">
    <property type="term" value="P:lipid biosynthetic process"/>
    <property type="evidence" value="ECO:0007669"/>
    <property type="project" value="InterPro"/>
</dbReference>
<dbReference type="GO" id="GO:0032259">
    <property type="term" value="P:methylation"/>
    <property type="evidence" value="ECO:0007669"/>
    <property type="project" value="UniProtKB-KW"/>
</dbReference>
<reference evidence="7 8" key="1">
    <citation type="submission" date="2019-03" db="EMBL/GenBank/DDBJ databases">
        <title>Genomic Encyclopedia of Type Strains, Phase IV (KMG-IV): sequencing the most valuable type-strain genomes for metagenomic binning, comparative biology and taxonomic classification.</title>
        <authorList>
            <person name="Goeker M."/>
        </authorList>
    </citation>
    <scope>NUCLEOTIDE SEQUENCE [LARGE SCALE GENOMIC DNA]</scope>
    <source>
        <strain evidence="7 8">DSM 18555</strain>
    </source>
</reference>